<evidence type="ECO:0000256" key="8">
    <source>
        <dbReference type="ARBA" id="ARBA00023014"/>
    </source>
</evidence>
<dbReference type="InterPro" id="IPR007197">
    <property type="entry name" value="rSAM"/>
</dbReference>
<dbReference type="SFLD" id="SFLDS00029">
    <property type="entry name" value="Radical_SAM"/>
    <property type="match status" value="1"/>
</dbReference>
<dbReference type="InterPro" id="IPR012839">
    <property type="entry name" value="Organic_radical_activase"/>
</dbReference>
<keyword evidence="5" id="KW-0479">Metal-binding</keyword>
<keyword evidence="6 10" id="KW-0560">Oxidoreductase</keyword>
<evidence type="ECO:0000256" key="4">
    <source>
        <dbReference type="ARBA" id="ARBA00022691"/>
    </source>
</evidence>
<proteinExistence type="inferred from homology"/>
<evidence type="ECO:0000256" key="5">
    <source>
        <dbReference type="ARBA" id="ARBA00022723"/>
    </source>
</evidence>
<dbReference type="InterPro" id="IPR034457">
    <property type="entry name" value="Organic_radical-activating"/>
</dbReference>
<dbReference type="GO" id="GO:0046872">
    <property type="term" value="F:metal ion binding"/>
    <property type="evidence" value="ECO:0007669"/>
    <property type="project" value="UniProtKB-KW"/>
</dbReference>
<keyword evidence="7" id="KW-0408">Iron</keyword>
<evidence type="ECO:0000256" key="6">
    <source>
        <dbReference type="ARBA" id="ARBA00023002"/>
    </source>
</evidence>
<evidence type="ECO:0000256" key="7">
    <source>
        <dbReference type="ARBA" id="ARBA00023004"/>
    </source>
</evidence>
<reference evidence="10 11" key="1">
    <citation type="submission" date="2010-02" db="EMBL/GenBank/DDBJ databases">
        <authorList>
            <person name="Weinstock G."/>
            <person name="Sodergren E."/>
            <person name="Clifton S."/>
            <person name="Fulton L."/>
            <person name="Fulton B."/>
            <person name="Courtney L."/>
            <person name="Fronick C."/>
            <person name="Harrison M."/>
            <person name="Strong C."/>
            <person name="Farmer C."/>
            <person name="Delahaunty K."/>
            <person name="Markovic C."/>
            <person name="Hall O."/>
            <person name="Minx P."/>
            <person name="Tomlinson C."/>
            <person name="Mitreva M."/>
            <person name="Nelson J."/>
            <person name="Hou S."/>
            <person name="Wollam A."/>
            <person name="Pepin K.H."/>
            <person name="Johnson M."/>
            <person name="Bhonagiri V."/>
            <person name="Zhang X."/>
            <person name="Suruliraj S."/>
            <person name="Warren W."/>
            <person name="Chinwalla A."/>
            <person name="Mardis E.R."/>
            <person name="Wilson R.K."/>
        </authorList>
    </citation>
    <scope>NUCLEOTIDE SEQUENCE [LARGE SCALE GENOMIC DNA]</scope>
    <source>
        <strain evidence="10 11">ATCC 23685</strain>
    </source>
</reference>
<dbReference type="PROSITE" id="PS01087">
    <property type="entry name" value="RADICAL_ACTIVATING"/>
    <property type="match status" value="1"/>
</dbReference>
<dbReference type="SFLD" id="SFLDG01066">
    <property type="entry name" value="organic_radical-activating_enz"/>
    <property type="match status" value="1"/>
</dbReference>
<dbReference type="EMBL" id="ADGK01000012">
    <property type="protein sequence ID" value="EFE24640.1"/>
    <property type="molecule type" value="Genomic_DNA"/>
</dbReference>
<evidence type="ECO:0000256" key="2">
    <source>
        <dbReference type="ARBA" id="ARBA00009777"/>
    </source>
</evidence>
<keyword evidence="8" id="KW-0411">Iron-sulfur</keyword>
<dbReference type="CDD" id="cd01335">
    <property type="entry name" value="Radical_SAM"/>
    <property type="match status" value="1"/>
</dbReference>
<dbReference type="InterPro" id="IPR013785">
    <property type="entry name" value="Aldolase_TIM"/>
</dbReference>
<evidence type="ECO:0000313" key="10">
    <source>
        <dbReference type="EMBL" id="EFE24640.1"/>
    </source>
</evidence>
<dbReference type="PANTHER" id="PTHR30352:SF14">
    <property type="entry name" value="PYRUVATE FORMATE-LYASE 3-ACTIVATING ENZYME-RELATED"/>
    <property type="match status" value="1"/>
</dbReference>
<dbReference type="GO" id="GO:0016491">
    <property type="term" value="F:oxidoreductase activity"/>
    <property type="evidence" value="ECO:0007669"/>
    <property type="project" value="UniProtKB-KW"/>
</dbReference>
<gene>
    <name evidence="10" type="ORF">EDWATA_00360</name>
</gene>
<dbReference type="InterPro" id="IPR001989">
    <property type="entry name" value="Radical_activat_CS"/>
</dbReference>
<dbReference type="Gene3D" id="3.20.20.70">
    <property type="entry name" value="Aldolase class I"/>
    <property type="match status" value="1"/>
</dbReference>
<organism evidence="10 11">
    <name type="scientific">Edwardsiella tarda ATCC 23685</name>
    <dbReference type="NCBI Taxonomy" id="500638"/>
    <lineage>
        <taxon>Bacteria</taxon>
        <taxon>Pseudomonadati</taxon>
        <taxon>Pseudomonadota</taxon>
        <taxon>Gammaproteobacteria</taxon>
        <taxon>Enterobacterales</taxon>
        <taxon>Hafniaceae</taxon>
        <taxon>Edwardsiella</taxon>
    </lineage>
</organism>
<evidence type="ECO:0000256" key="3">
    <source>
        <dbReference type="ARBA" id="ARBA00022485"/>
    </source>
</evidence>
<dbReference type="GO" id="GO:0051539">
    <property type="term" value="F:4 iron, 4 sulfur cluster binding"/>
    <property type="evidence" value="ECO:0007669"/>
    <property type="project" value="UniProtKB-KW"/>
</dbReference>
<keyword evidence="3" id="KW-0004">4Fe-4S</keyword>
<evidence type="ECO:0000256" key="1">
    <source>
        <dbReference type="ARBA" id="ARBA00001966"/>
    </source>
</evidence>
<dbReference type="HOGENOM" id="CLU_058969_0_1_6"/>
<accession>D4F0Y0</accession>
<comment type="caution">
    <text evidence="10">The sequence shown here is derived from an EMBL/GenBank/DDBJ whole genome shotgun (WGS) entry which is preliminary data.</text>
</comment>
<comment type="cofactor">
    <cofactor evidence="1">
        <name>[4Fe-4S] cluster</name>
        <dbReference type="ChEBI" id="CHEBI:49883"/>
    </cofactor>
</comment>
<evidence type="ECO:0000313" key="11">
    <source>
        <dbReference type="Proteomes" id="UP000003692"/>
    </source>
</evidence>
<dbReference type="InterPro" id="IPR040074">
    <property type="entry name" value="BssD/PflA/YjjW"/>
</dbReference>
<sequence length="323" mass="35867">MINIKPTFVRKLLNLRKKNYGGLMMIFNIQRYSTHDGPGIRTVIFFKGCSLACRWCQNPESLLRSPELLYDARSCLAACTQCQDAAPAVALRAGQAISLHREHADAAAIEALRDCCPSQALTVCGEEISAETILSQIERDRPFYQRSGGGITLSGGEPFMQPRLAETLLRRCYQAGIHTAVETCLHVPWRYLTPSLPWTDLFLADLKQVDSARFRAWTGGSARRVMDNLRRLSASGKTLILRVPVIPGFNAALDDIQRIVDFAADELTISAIHFLPYHTLGRNKYRLLGRPYLAPEQALNDPALLDAARHYASQRGLSVTLGG</sequence>
<dbReference type="PROSITE" id="PS51918">
    <property type="entry name" value="RADICAL_SAM"/>
    <property type="match status" value="1"/>
</dbReference>
<dbReference type="EC" id="1.97.1.-" evidence="10"/>
<dbReference type="PIRSF" id="PIRSF000371">
    <property type="entry name" value="PFL_act_enz"/>
    <property type="match status" value="1"/>
</dbReference>
<dbReference type="NCBIfam" id="TIGR02494">
    <property type="entry name" value="PFLE_PFLC"/>
    <property type="match status" value="1"/>
</dbReference>
<dbReference type="SUPFAM" id="SSF102114">
    <property type="entry name" value="Radical SAM enzymes"/>
    <property type="match status" value="1"/>
</dbReference>
<dbReference type="SFLD" id="SFLDG01118">
    <property type="entry name" value="activating_enzymes__group_2"/>
    <property type="match status" value="1"/>
</dbReference>
<protein>
    <submittedName>
        <fullName evidence="10">Glycyl-radical enzyme activating protein family protein</fullName>
        <ecNumber evidence="10">1.97.1.-</ecNumber>
    </submittedName>
</protein>
<dbReference type="AlphaFoldDB" id="D4F0Y0"/>
<dbReference type="Proteomes" id="UP000003692">
    <property type="component" value="Unassembled WGS sequence"/>
</dbReference>
<feature type="domain" description="Radical SAM core" evidence="9">
    <location>
        <begin position="35"/>
        <end position="315"/>
    </location>
</feature>
<evidence type="ECO:0000259" key="9">
    <source>
        <dbReference type="PROSITE" id="PS51918"/>
    </source>
</evidence>
<dbReference type="Pfam" id="PF04055">
    <property type="entry name" value="Radical_SAM"/>
    <property type="match status" value="1"/>
</dbReference>
<keyword evidence="4" id="KW-0949">S-adenosyl-L-methionine</keyword>
<name>D4F0Y0_EDWTA</name>
<dbReference type="InterPro" id="IPR058240">
    <property type="entry name" value="rSAM_sf"/>
</dbReference>
<comment type="similarity">
    <text evidence="2">Belongs to the organic radical-activating enzymes family.</text>
</comment>
<dbReference type="PANTHER" id="PTHR30352">
    <property type="entry name" value="PYRUVATE FORMATE-LYASE-ACTIVATING ENZYME"/>
    <property type="match status" value="1"/>
</dbReference>